<keyword evidence="6 9" id="KW-0472">Membrane</keyword>
<dbReference type="Proteomes" id="UP000001357">
    <property type="component" value="Unassembled WGS sequence"/>
</dbReference>
<evidence type="ECO:0000256" key="2">
    <source>
        <dbReference type="ARBA" id="ARBA00022448"/>
    </source>
</evidence>
<dbReference type="GO" id="GO:0038023">
    <property type="term" value="F:signaling receptor activity"/>
    <property type="evidence" value="ECO:0007669"/>
    <property type="project" value="InterPro"/>
</dbReference>
<feature type="compositionally biased region" description="Pro residues" evidence="8">
    <location>
        <begin position="2225"/>
        <end position="2241"/>
    </location>
</feature>
<proteinExistence type="predicted"/>
<evidence type="ECO:0000256" key="3">
    <source>
        <dbReference type="ARBA" id="ARBA00022692"/>
    </source>
</evidence>
<feature type="domain" description="MRH" evidence="11">
    <location>
        <begin position="176"/>
        <end position="338"/>
    </location>
</feature>
<feature type="signal peptide" evidence="10">
    <location>
        <begin position="1"/>
        <end position="25"/>
    </location>
</feature>
<feature type="compositionally biased region" description="Low complexity" evidence="8">
    <location>
        <begin position="2242"/>
        <end position="2253"/>
    </location>
</feature>
<evidence type="ECO:0000256" key="1">
    <source>
        <dbReference type="ARBA" id="ARBA00004308"/>
    </source>
</evidence>
<feature type="domain" description="MRH" evidence="11">
    <location>
        <begin position="873"/>
        <end position="1020"/>
    </location>
</feature>
<feature type="domain" description="MRH" evidence="11">
    <location>
        <begin position="723"/>
        <end position="868"/>
    </location>
</feature>
<gene>
    <name evidence="12" type="ORF">MONBRDRAFT_36765</name>
</gene>
<dbReference type="STRING" id="81824.A9UXD8"/>
<dbReference type="InterPro" id="IPR009011">
    <property type="entry name" value="Man6P_isomerase_rcpt-bd_dom_sf"/>
</dbReference>
<keyword evidence="7" id="KW-1015">Disulfide bond</keyword>
<dbReference type="InParanoid" id="A9UXD8"/>
<keyword evidence="13" id="KW-1185">Reference proteome</keyword>
<reference evidence="12 13" key="1">
    <citation type="journal article" date="2008" name="Nature">
        <title>The genome of the choanoflagellate Monosiga brevicollis and the origin of metazoans.</title>
        <authorList>
            <consortium name="JGI Sequencing"/>
            <person name="King N."/>
            <person name="Westbrook M.J."/>
            <person name="Young S.L."/>
            <person name="Kuo A."/>
            <person name="Abedin M."/>
            <person name="Chapman J."/>
            <person name="Fairclough S."/>
            <person name="Hellsten U."/>
            <person name="Isogai Y."/>
            <person name="Letunic I."/>
            <person name="Marr M."/>
            <person name="Pincus D."/>
            <person name="Putnam N."/>
            <person name="Rokas A."/>
            <person name="Wright K.J."/>
            <person name="Zuzow R."/>
            <person name="Dirks W."/>
            <person name="Good M."/>
            <person name="Goodstein D."/>
            <person name="Lemons D."/>
            <person name="Li W."/>
            <person name="Lyons J.B."/>
            <person name="Morris A."/>
            <person name="Nichols S."/>
            <person name="Richter D.J."/>
            <person name="Salamov A."/>
            <person name="Bork P."/>
            <person name="Lim W.A."/>
            <person name="Manning G."/>
            <person name="Miller W.T."/>
            <person name="McGinnis W."/>
            <person name="Shapiro H."/>
            <person name="Tjian R."/>
            <person name="Grigoriev I.V."/>
            <person name="Rokhsar D."/>
        </authorList>
    </citation>
    <scope>NUCLEOTIDE SEQUENCE [LARGE SCALE GENOMIC DNA]</scope>
    <source>
        <strain evidence="13">MX1 / ATCC 50154</strain>
    </source>
</reference>
<feature type="region of interest" description="Disordered" evidence="8">
    <location>
        <begin position="2222"/>
        <end position="2257"/>
    </location>
</feature>
<name>A9UXD8_MONBE</name>
<evidence type="ECO:0000256" key="7">
    <source>
        <dbReference type="ARBA" id="ARBA00023157"/>
    </source>
</evidence>
<keyword evidence="3 9" id="KW-0812">Transmembrane</keyword>
<feature type="domain" description="MRH" evidence="11">
    <location>
        <begin position="490"/>
        <end position="716"/>
    </location>
</feature>
<feature type="domain" description="MRH" evidence="11">
    <location>
        <begin position="344"/>
        <end position="485"/>
    </location>
</feature>
<comment type="subcellular location">
    <subcellularLocation>
        <location evidence="1">Endomembrane system</location>
    </subcellularLocation>
</comment>
<dbReference type="FunFam" id="2.70.130.10:FF:000046">
    <property type="match status" value="2"/>
</dbReference>
<dbReference type="PROSITE" id="PS51914">
    <property type="entry name" value="MRH"/>
    <property type="match status" value="10"/>
</dbReference>
<dbReference type="GO" id="GO:0010008">
    <property type="term" value="C:endosome membrane"/>
    <property type="evidence" value="ECO:0007669"/>
    <property type="project" value="UniProtKB-SubCell"/>
</dbReference>
<keyword evidence="2" id="KW-0813">Transport</keyword>
<evidence type="ECO:0000256" key="10">
    <source>
        <dbReference type="SAM" id="SignalP"/>
    </source>
</evidence>
<feature type="domain" description="MRH" evidence="11">
    <location>
        <begin position="1931"/>
        <end position="2087"/>
    </location>
</feature>
<dbReference type="GO" id="GO:0000139">
    <property type="term" value="C:Golgi membrane"/>
    <property type="evidence" value="ECO:0007669"/>
    <property type="project" value="UniProtKB-SubCell"/>
</dbReference>
<feature type="domain" description="MRH" evidence="11">
    <location>
        <begin position="1642"/>
        <end position="1793"/>
    </location>
</feature>
<dbReference type="KEGG" id="mbr:MONBRDRAFT_36765"/>
<evidence type="ECO:0000256" key="4">
    <source>
        <dbReference type="ARBA" id="ARBA00022729"/>
    </source>
</evidence>
<dbReference type="FunFam" id="2.70.130.10:FF:000109">
    <property type="match status" value="1"/>
</dbReference>
<dbReference type="GO" id="GO:0007041">
    <property type="term" value="P:lysosomal transport"/>
    <property type="evidence" value="ECO:0007669"/>
    <property type="project" value="InterPro"/>
</dbReference>
<evidence type="ECO:0000313" key="12">
    <source>
        <dbReference type="EMBL" id="EDQ90373.1"/>
    </source>
</evidence>
<feature type="domain" description="MRH" evidence="11">
    <location>
        <begin position="1329"/>
        <end position="1472"/>
    </location>
</feature>
<keyword evidence="5 9" id="KW-1133">Transmembrane helix</keyword>
<dbReference type="RefSeq" id="XP_001745140.1">
    <property type="nucleotide sequence ID" value="XM_001745088.1"/>
</dbReference>
<dbReference type="GeneID" id="5890125"/>
<accession>A9UXD8</accession>
<sequence length="2314" mass="247824">MAASSSLRVLHSLLLLAILVGSVQAGCDPLTLPDGSSVDITKLASDRDYYAVDTRESNKFEYEMNICQPLQRVRNGCTKNAAVCRLPLGQTTGTSIGPSDPAKTTFEWMDADHPEFGARLTYQGDDTTSEIRFTCGLGVGGPVYLETIAEDSMTVFVFDWKTDRLCINQTIPANETRCTVYDEKTDLSYDLSPLMRSLSNWQAIDAAEGNAYVYDINVCDPLVDSAAIGGNCGNEGEAMCRRTRQPDGSLTDPVALGRATRPTLSDDGTIYIITAFGDKPSSINDTAFCPDADDSTFASSRIEFICDINAGSGQPVLMEVSEDCVFTFHWRTVAACPIGDTVGHDCTVRDPVSGQVYDFHALSLPNSQPYVAYDDNYKFVLNVCAAIQGSVCGHNVAACQEERGANATGSFNLGAPSSVIEIVDDTPTLKYTAPTLGCGGRMNRTTIITFVCVKGLTNIGTLEYVAETSTCVYEFNMFTELACPETVDAIECLATNPITGEQVDLSALTRSNHNWEPVGSQSFFMNICADLIKDDATAACEAGAAVCRKQGTSYESFGKAVAPSYSEGIVTITFDALSDASPKTTRLVLHCNEDAGLGRPQLETVVRSDSYALMTWTSAYACPINSKKGEACSITDQATGTAFDFTSLKGSDLNFTNGKQCRTSNGHPVYITTVVDLICDPSATTSNGLTLFQNSGTLPDPCGYQFELRTPFACENANQNTEEECVALDPSGNQYDLTPLIRTTTNWLVPEIIDGEFTDNSFELNVCRGLVQELGEVCKSTSGACQRTSDDHFSLGNLSQPQYDSAAKSLFVEYTGGSSENCPTGVSRSARIDFACDLTAGLGRPHFLHEETTCRYIFQWVTSVACPRSQLNASCEVEDPSTGDLYDLAKLASNEGYKLQGVSNGETYDFVVGVCQPLDSSVCGSDRGDDVMACQLSKSNSDKFSLGVGPMGPQWVDNELLLYYSHGTPVEIEGTSYLRSAVIDFECDTTEDGTGSIVFDTETSHGLYKFTWSTIYACPFTAAAAECRALTHKNGKVLEYDLLPLLNNRRNYVVHADIDADGTLDEMQINVCRPLVTGSHQCTRDQAACHVGSTLSADENWGKVASPMATASSLEIHYETGANCTMNNNTDLTHSTLIVFECAMENGSPKSGVYGEPVYEYTDNSCTHHMRWVTSFACSVDNFKGNDCHVENVVTGDFFDFSSLKNKKFQATLNGGGAISVGVCSAADSCTTGACFRQGSATGALHDAGAISSIPELVDGVATFTLTGGEACNGGSRNWTTVLTMECDLAAQTGENQEGSLVVNSFDDTDCVISLTLFTTLACHEGESVDCFVEDPKTGATYDLSPLSNPKENWIAQDSRENNKYAYAINVCRTLVPMIDFPDCSDNMAACQIGSSGTTQFQEQNLGHAASPRFVNGSLVLEYEGGNAFSSGLARRTHIEFVCGSTLGEPIFLEEIANTYYFLWISSAACSTDGISPTLPAPDSGACRVQDPVTGEDYDLSAFMQRGPVIAKNDFDGKGTSYTYSVSICSNQVPCGNGVTSGVCQREDTADKRFYNLGFASDRPSVVRAGSESNLQLIYESDALCHEGTANEKNRSTVITFVCDQTADDSNSVPEFVEELNDCTYIFRWAAKAACDPAPSSTNCVVFDPQSGNQYDLGTLTRAAGDENWLAVDDRGSESYEYYINVCRNLIRPVDGDDGDTCRGAAICQVKRNSTDTVFALGRLESGPEFVDGALLVQYSMEGDTQNLCAGAVPRSTVIRFECGPGSLGAPVFEEELDCKYFFVWRTSAACPSTVVKGHDCEIDSFENGIGINLQSLRGKSVHFASKHGPLEVGVCQALSTSGSCANSGACLTNNGKQVNVGSANADLTWLDDQATLVYTAADAKCAGGSTSTVIVFVGDDGALGSGSASLDIDEECYRLVTWRTALASSSTCEKTCVAYDEATGNEYDFSTLGRYKDNSNWIAETADHEFDYVINVCRCLTPGVASNQCSGEAGVCQVKKDGSQIFNVGSPAEPVVRDGVVYLRYTNGDADGCPTSADGIQRHRSTLIEMVCDPTADDDTLPVFYNETKSACQYIFTWNTSRACPVKSVTSSNGIIKTDLGTLDFSTSSTASARYKFQPFSGTTCSDASSTPSGLCGKDAQGNWVSFGAVRPLVKYSPAAREVQLIFENGDVYKSGNTSVQRGAVVVAECGQRESIVCRESTCALNDPELYLTWTSPDACVEAPPSPPGPPSPPSPPGPPSGSTTASPASHGSGKKKNNTGAIVAAVIITIVAVAALVVVAFKKGWIGRKTVNYSVMASATTDDFEDSDFDDA</sequence>
<evidence type="ECO:0000256" key="5">
    <source>
        <dbReference type="ARBA" id="ARBA00022989"/>
    </source>
</evidence>
<evidence type="ECO:0000256" key="6">
    <source>
        <dbReference type="ARBA" id="ARBA00023136"/>
    </source>
</evidence>
<organism evidence="12 13">
    <name type="scientific">Monosiga brevicollis</name>
    <name type="common">Choanoflagellate</name>
    <dbReference type="NCBI Taxonomy" id="81824"/>
    <lineage>
        <taxon>Eukaryota</taxon>
        <taxon>Choanoflagellata</taxon>
        <taxon>Craspedida</taxon>
        <taxon>Salpingoecidae</taxon>
        <taxon>Monosiga</taxon>
    </lineage>
</organism>
<evidence type="ECO:0000313" key="13">
    <source>
        <dbReference type="Proteomes" id="UP000001357"/>
    </source>
</evidence>
<dbReference type="InterPro" id="IPR044865">
    <property type="entry name" value="MRH_dom"/>
</dbReference>
<dbReference type="Pfam" id="PF00878">
    <property type="entry name" value="CIMR"/>
    <property type="match status" value="13"/>
</dbReference>
<dbReference type="SMR" id="A9UXD8"/>
<dbReference type="GO" id="GO:0005537">
    <property type="term" value="F:D-mannose binding"/>
    <property type="evidence" value="ECO:0007669"/>
    <property type="project" value="InterPro"/>
</dbReference>
<dbReference type="OMA" id="HIRINIC"/>
<dbReference type="GO" id="GO:0005802">
    <property type="term" value="C:trans-Golgi network"/>
    <property type="evidence" value="ECO:0000318"/>
    <property type="project" value="GO_Central"/>
</dbReference>
<evidence type="ECO:0000259" key="11">
    <source>
        <dbReference type="PROSITE" id="PS51914"/>
    </source>
</evidence>
<keyword evidence="4 10" id="KW-0732">Signal</keyword>
<dbReference type="Gene3D" id="2.70.130.10">
    <property type="entry name" value="Mannose-6-phosphate receptor binding domain"/>
    <property type="match status" value="14"/>
</dbReference>
<dbReference type="eggNOG" id="KOG4504">
    <property type="taxonomic scope" value="Eukaryota"/>
</dbReference>
<dbReference type="PANTHER" id="PTHR15071:SF0">
    <property type="entry name" value="MANNOSE 6-PHOSPHATE RECEPTOR-LIKE PROTEIN 1"/>
    <property type="match status" value="1"/>
</dbReference>
<dbReference type="InterPro" id="IPR000479">
    <property type="entry name" value="CIMR_rpt"/>
</dbReference>
<dbReference type="EMBL" id="CH991548">
    <property type="protein sequence ID" value="EDQ90373.1"/>
    <property type="molecule type" value="Genomic_DNA"/>
</dbReference>
<protein>
    <recommendedName>
        <fullName evidence="11">MRH domain-containing protein</fullName>
    </recommendedName>
</protein>
<feature type="domain" description="MRH" evidence="11">
    <location>
        <begin position="1485"/>
        <end position="1637"/>
    </location>
</feature>
<feature type="chain" id="PRO_5002742529" description="MRH domain-containing protein" evidence="10">
    <location>
        <begin position="26"/>
        <end position="2314"/>
    </location>
</feature>
<dbReference type="FunFam" id="2.70.130.10:FF:000111">
    <property type="match status" value="1"/>
</dbReference>
<dbReference type="SUPFAM" id="SSF50911">
    <property type="entry name" value="Mannose 6-phosphate receptor domain"/>
    <property type="match status" value="14"/>
</dbReference>
<dbReference type="SMART" id="SM01404">
    <property type="entry name" value="CIMR"/>
    <property type="match status" value="13"/>
</dbReference>
<feature type="domain" description="MRH" evidence="11">
    <location>
        <begin position="1186"/>
        <end position="1325"/>
    </location>
</feature>
<evidence type="ECO:0000256" key="9">
    <source>
        <dbReference type="SAM" id="Phobius"/>
    </source>
</evidence>
<evidence type="ECO:0000256" key="8">
    <source>
        <dbReference type="SAM" id="MobiDB-lite"/>
    </source>
</evidence>
<feature type="transmembrane region" description="Helical" evidence="9">
    <location>
        <begin position="2263"/>
        <end position="2283"/>
    </location>
</feature>
<dbReference type="PANTHER" id="PTHR15071">
    <property type="entry name" value="MANNOSE-6-PHOSPHATE RECEPTOR FAMILY MEMBER"/>
    <property type="match status" value="1"/>
</dbReference>